<accession>A0A2L2XFS4</accession>
<organism evidence="1 2">
    <name type="scientific">Desulfocucumis palustris</name>
    <dbReference type="NCBI Taxonomy" id="1898651"/>
    <lineage>
        <taxon>Bacteria</taxon>
        <taxon>Bacillati</taxon>
        <taxon>Bacillota</taxon>
        <taxon>Clostridia</taxon>
        <taxon>Eubacteriales</taxon>
        <taxon>Desulfocucumaceae</taxon>
        <taxon>Desulfocucumis</taxon>
    </lineage>
</organism>
<name>A0A2L2XFS4_9FIRM</name>
<keyword evidence="2" id="KW-1185">Reference proteome</keyword>
<protein>
    <submittedName>
        <fullName evidence="1">Uncharacterized protein</fullName>
    </submittedName>
</protein>
<reference evidence="2" key="1">
    <citation type="submission" date="2018-02" db="EMBL/GenBank/DDBJ databases">
        <title>Genome sequence of Desulfocucumis palustris strain NAW-5.</title>
        <authorList>
            <person name="Watanabe M."/>
            <person name="Kojima H."/>
            <person name="Fukui M."/>
        </authorList>
    </citation>
    <scope>NUCLEOTIDE SEQUENCE [LARGE SCALE GENOMIC DNA]</scope>
    <source>
        <strain evidence="2">NAW-5</strain>
    </source>
</reference>
<dbReference type="AlphaFoldDB" id="A0A2L2XFS4"/>
<comment type="caution">
    <text evidence="1">The sequence shown here is derived from an EMBL/GenBank/DDBJ whole genome shotgun (WGS) entry which is preliminary data.</text>
</comment>
<dbReference type="EMBL" id="BFAV01000073">
    <property type="protein sequence ID" value="GBF33086.1"/>
    <property type="molecule type" value="Genomic_DNA"/>
</dbReference>
<sequence length="38" mass="4387">MHCLEITRSTGKVLIRAKMGDGKLHRLPETYMERGRMA</sequence>
<evidence type="ECO:0000313" key="1">
    <source>
        <dbReference type="EMBL" id="GBF33086.1"/>
    </source>
</evidence>
<evidence type="ECO:0000313" key="2">
    <source>
        <dbReference type="Proteomes" id="UP000239549"/>
    </source>
</evidence>
<gene>
    <name evidence="1" type="ORF">DCCM_2183</name>
</gene>
<proteinExistence type="predicted"/>
<dbReference type="Proteomes" id="UP000239549">
    <property type="component" value="Unassembled WGS sequence"/>
</dbReference>